<keyword evidence="1" id="KW-0677">Repeat</keyword>
<dbReference type="Gene3D" id="3.40.50.1460">
    <property type="match status" value="2"/>
</dbReference>
<evidence type="ECO:0000313" key="5">
    <source>
        <dbReference type="Proteomes" id="UP000663720"/>
    </source>
</evidence>
<dbReference type="GO" id="GO:0008270">
    <property type="term" value="F:zinc ion binding"/>
    <property type="evidence" value="ECO:0007669"/>
    <property type="project" value="UniProtKB-KW"/>
</dbReference>
<dbReference type="Gene3D" id="2.60.40.10">
    <property type="entry name" value="Immunoglobulins"/>
    <property type="match status" value="1"/>
</dbReference>
<dbReference type="InterPro" id="IPR013211">
    <property type="entry name" value="LVIVD"/>
</dbReference>
<dbReference type="Gene3D" id="2.120.10.30">
    <property type="entry name" value="TolB, C-terminal domain"/>
    <property type="match status" value="3"/>
</dbReference>
<dbReference type="InterPro" id="IPR011047">
    <property type="entry name" value="Quinoprotein_ADH-like_sf"/>
</dbReference>
<dbReference type="EMBL" id="CP061799">
    <property type="protein sequence ID" value="QTA78797.1"/>
    <property type="molecule type" value="Genomic_DNA"/>
</dbReference>
<name>A0A975B4T5_9BACT</name>
<protein>
    <submittedName>
        <fullName evidence="4">Peptidase C13 domain-containing protein, LVIVD repeat-containing</fullName>
    </submittedName>
</protein>
<feature type="region of interest" description="Disordered" evidence="3">
    <location>
        <begin position="1192"/>
        <end position="1213"/>
    </location>
</feature>
<evidence type="ECO:0000256" key="3">
    <source>
        <dbReference type="SAM" id="MobiDB-lite"/>
    </source>
</evidence>
<dbReference type="SUPFAM" id="SSF63829">
    <property type="entry name" value="Calcium-dependent phosphotriesterase"/>
    <property type="match status" value="2"/>
</dbReference>
<dbReference type="InterPro" id="IPR001258">
    <property type="entry name" value="NHL_repeat"/>
</dbReference>
<dbReference type="Pfam" id="PF08309">
    <property type="entry name" value="LVIVD"/>
    <property type="match status" value="6"/>
</dbReference>
<dbReference type="Pfam" id="PF01650">
    <property type="entry name" value="Peptidase_C13"/>
    <property type="match status" value="1"/>
</dbReference>
<dbReference type="SUPFAM" id="SSF63446">
    <property type="entry name" value="Type I dockerin domain"/>
    <property type="match status" value="1"/>
</dbReference>
<dbReference type="KEGG" id="dli:dnl_10360"/>
<dbReference type="SUPFAM" id="SSF101898">
    <property type="entry name" value="NHL repeat"/>
    <property type="match status" value="1"/>
</dbReference>
<sequence>MKIEEKLKRIHSVILILLLSLFTVTSVSAEITVDSVYPPVGVVGQDLEVTITGIGFDENTRVLVYPSDDKSMIAGSVELNESIKDVIIEGDKAYITDNSGTFHIIDISIPSKPAVLGSVVMSDTAKIVTFTVAGDKAYVSDNEQTLHIIDLSILSNPVITSTVSVPEGDIRNILVKDDTIYADGDKLYVININDPSNPFILKTFEINPRSFTEIKEFLYVEIDNEEFQIIDISIPSEPKYVGEPINLEDHMLHVSNDTAYAVDNDNNLLVINVNDPKNPLITGHVKIPKMSDNDYLTDLIINNNFVYLVSRESGFYVIDVKIPSEPVIVKNLRLLWPTGKGIIIGNIAYITIYGWGITEIDISNPLNPSIIKILRISDMESNMGDKIYKSDNGNFYVLTENKLSAISLPNDIKPDLLSDQTGISVELNGVEQAGKYTIRIINGTESYELTDAVTFVDNRQNYWLTPTKFDFGMIKIGSESESHIFKFHNLSDSEINIESAFITGLNHSEFTIHNDLCSDNTIYPYGNCDIEVLFAPQSMGKKNAVLAVELQDSTSTKIETHLTGWAVNEGSYKYEAMWPVFQQPWYFSYPGQLAIDDDDLIYLLDKSNARVMKLSKNGQLITQWGRKGTDDGEFSVRHDLFDNNMNGPSDIAIDKAGNVYVVDSLNDRIQKFDSEGHFITKWGGKDDGRFNFSFPKSVSIDQNNKVWVADYHQGIHKFSSDGEHLNTWKSGQGDFPAEPHLIRISRSGIIHIISSNIEISRFTQDGILLNNWRGPIFSDSPYFGVEGSLTGMAIDENEDIFVAAPLVGYILHYNSKGNEIDKFEYYDGFNENLSACAAPDSGIILDKDDNLLFSHEWDDNIKKINKKGELLTIWGDLSDDLTIRNGEPYRIAIHQNNTLLVANRSKYPSINRYTEKGEHIEFKQLYTDDDLVIVEDISINRNGYIYALTYNTNGNHYIFKMDNNLDVNKYWEVGFQYFRGIDSDSNGNIYSAVGKSGIIKYSSEGDFISVYDDSALYILDIAIGNDDSIYALELKNGIFKFSPDFELIKQWGGEGISEGMFLNPVSISVDAFNRVFVADTYNDRVQIFTSEGDFIGIVGNGRGFQPGQLNRPTGVAVTPDGKYVYVVEEKNKRHQKFRFTSVPDNAKAIIVAGQKYDDDSLWNTTQMCANFAFRTLTYRGFTKETIQYLSPNTSLDLDGNGQPDDVDGESSSDNLQQAITQWAKDADSLVIYLTDHGGDGTFRMSATDILSATDLDLWLDQLQETMTGNVIVIYDACESGSFISSLTPPENKTRIVMTSTSPQEEAQFITQGTVSFSDYFWTHIFNGLDVGNAFSLAANAMKEPTEHQNAMIDADGDGITNEDEDMVIADKIFIGRGMKLQGDAPIIDRVSEDQIIFDTNSATLEAFGVTDEDEISRVWAVIRPPDYKPNSSGDPLQDLPSVDMIQREDNRYDAVYDKFHSPGIYKIAIYARDLMGNTCVPMLTTVTVENPLRRRAIIVAGGSENDDMWPAVAQSAKFACEALSFQGYSNEDIYLLSPVAITGVEKTPVPPILSNLEFALTIWADEKTQDVVVYIVGKGDDRIFHMNPDETLTPDQLNQWFNILQNNVSHIPVLIYDGCRSGSFLEALKPPENKKRIVLTSTGKDQPAYFLSQGNVSFSQYFWDKILNGNNVLNAYAATTKALTDGCKEQIPNIDDNGNGIANEKADGSLAKNFMIGAGILVAADEPIIGSVSPPAILDGQDNYLIQANDVTSTDTIQEVWAEIITPESRENFCDIKTIKIFLFESGTGQYERNVNGLSQEGVYDIAVYAMDSRGNISMPETTWVRQGKDSDIGNINGDSNVDLKDSIIALKVMAGMATDGLIRTDYKTGIADVNGDNKAGLEEAIYILQYIAQ</sequence>
<feature type="repeat" description="NHL" evidence="2">
    <location>
        <begin position="1102"/>
        <end position="1140"/>
    </location>
</feature>
<dbReference type="Proteomes" id="UP000663720">
    <property type="component" value="Chromosome"/>
</dbReference>
<dbReference type="GO" id="GO:0000272">
    <property type="term" value="P:polysaccharide catabolic process"/>
    <property type="evidence" value="ECO:0007669"/>
    <property type="project" value="InterPro"/>
</dbReference>
<dbReference type="InterPro" id="IPR001096">
    <property type="entry name" value="Peptidase_C13"/>
</dbReference>
<organism evidence="4 5">
    <name type="scientific">Desulfonema limicola</name>
    <dbReference type="NCBI Taxonomy" id="45656"/>
    <lineage>
        <taxon>Bacteria</taxon>
        <taxon>Pseudomonadati</taxon>
        <taxon>Thermodesulfobacteriota</taxon>
        <taxon>Desulfobacteria</taxon>
        <taxon>Desulfobacterales</taxon>
        <taxon>Desulfococcaceae</taxon>
        <taxon>Desulfonema</taxon>
    </lineage>
</organism>
<dbReference type="RefSeq" id="WP_207690616.1">
    <property type="nucleotide sequence ID" value="NZ_CP061799.1"/>
</dbReference>
<keyword evidence="5" id="KW-1185">Reference proteome</keyword>
<dbReference type="PANTHER" id="PTHR24104:SF25">
    <property type="entry name" value="PROTEIN LIN-41"/>
    <property type="match status" value="1"/>
</dbReference>
<reference evidence="4" key="1">
    <citation type="journal article" date="2021" name="Microb. Physiol.">
        <title>Proteogenomic Insights into the Physiology of Marine, Sulfate-Reducing, Filamentous Desulfonema limicola and Desulfonema magnum.</title>
        <authorList>
            <person name="Schnaars V."/>
            <person name="Wohlbrand L."/>
            <person name="Scheve S."/>
            <person name="Hinrichs C."/>
            <person name="Reinhardt R."/>
            <person name="Rabus R."/>
        </authorList>
    </citation>
    <scope>NUCLEOTIDE SEQUENCE</scope>
    <source>
        <strain evidence="4">5ac10</strain>
    </source>
</reference>
<dbReference type="InterPro" id="IPR011042">
    <property type="entry name" value="6-blade_b-propeller_TolB-like"/>
</dbReference>
<evidence type="ECO:0000256" key="2">
    <source>
        <dbReference type="PROSITE-ProRule" id="PRU00504"/>
    </source>
</evidence>
<dbReference type="InterPro" id="IPR050952">
    <property type="entry name" value="TRIM-NHL_E3_ligases"/>
</dbReference>
<dbReference type="GO" id="GO:0008233">
    <property type="term" value="F:peptidase activity"/>
    <property type="evidence" value="ECO:0007669"/>
    <property type="project" value="InterPro"/>
</dbReference>
<dbReference type="Gene3D" id="1.10.1330.10">
    <property type="entry name" value="Dockerin domain"/>
    <property type="match status" value="1"/>
</dbReference>
<dbReference type="InterPro" id="IPR013783">
    <property type="entry name" value="Ig-like_fold"/>
</dbReference>
<feature type="repeat" description="NHL" evidence="2">
    <location>
        <begin position="1052"/>
        <end position="1091"/>
    </location>
</feature>
<dbReference type="PANTHER" id="PTHR24104">
    <property type="entry name" value="E3 UBIQUITIN-PROTEIN LIGASE NHLRC1-RELATED"/>
    <property type="match status" value="1"/>
</dbReference>
<dbReference type="PROSITE" id="PS51125">
    <property type="entry name" value="NHL"/>
    <property type="match status" value="3"/>
</dbReference>
<dbReference type="Gene3D" id="2.40.10.500">
    <property type="match status" value="1"/>
</dbReference>
<dbReference type="GO" id="GO:0006508">
    <property type="term" value="P:proteolysis"/>
    <property type="evidence" value="ECO:0007669"/>
    <property type="project" value="InterPro"/>
</dbReference>
<evidence type="ECO:0000256" key="1">
    <source>
        <dbReference type="ARBA" id="ARBA00022737"/>
    </source>
</evidence>
<feature type="repeat" description="NHL" evidence="2">
    <location>
        <begin position="646"/>
        <end position="675"/>
    </location>
</feature>
<proteinExistence type="predicted"/>
<dbReference type="SUPFAM" id="SSF50998">
    <property type="entry name" value="Quinoprotein alcohol dehydrogenase-like"/>
    <property type="match status" value="1"/>
</dbReference>
<gene>
    <name evidence="4" type="ORF">dnl_10360</name>
</gene>
<evidence type="ECO:0000313" key="4">
    <source>
        <dbReference type="EMBL" id="QTA78797.1"/>
    </source>
</evidence>
<accession>A0A975B4T5</accession>
<dbReference type="InterPro" id="IPR036439">
    <property type="entry name" value="Dockerin_dom_sf"/>
</dbReference>